<sequence>MGSIQFPDAQPPYGFDGDPDIYGLGIRVGYYTQILSVWVANYWVPQEASFLHSINVMFLAAMLLAVGFLASRIPDVFAVEVFLLINISFSMAIFGTDARFVRGALPWETRVTHKVVAQLVGLGLGGYNLWFWNVGLHRMKATNSIYGTQVFWYAQGDLFGAIKIANQVVGPLYALLTISILMITVVSGYHNFRLDRCCTEEAFTALEEKMLAELSNYGDFVDVSMKRKKHAPSIRSCLNSIKHSSSAWDAKEPEGNKAQFRHRGSHLEVHGACCQGSTHSKGLSRVSIEISKPVDGINPDEMVSKHLAVDASKPASSLSTPNHKCKLDHSRKESSHVSTQSPTSAVPTIYSPQGLSAQSLAVNQPPPHPDGIPTLHDILITDVYLSEQLGPDRPLPPMLYRAFLSPAYFFYLIFLLLLHPTHLPTFLHLLLYLYNTSPPTPTLHRQQILIHHLLTPLRLLPPSSALQFATRLRMSAQPPPPPCPADWIYDAASTIAVCIVLTIGTELTLQWNEIRGVHSMGSAGQLVPFVLGVGGLVKVVWAAVTRGRGPGGRRGDGGCEWTCAEEGRRERWVGCAEVYFRWRAAVENGRQGGAAMEKVGDPAAV</sequence>
<feature type="transmembrane region" description="Helical" evidence="2">
    <location>
        <begin position="50"/>
        <end position="70"/>
    </location>
</feature>
<gene>
    <name evidence="3 5" type="ORF">P152DRAFT_258123</name>
</gene>
<accession>A0A6G1FQD9</accession>
<feature type="transmembrane region" description="Helical" evidence="2">
    <location>
        <begin position="115"/>
        <end position="132"/>
    </location>
</feature>
<keyword evidence="2" id="KW-0812">Transmembrane</keyword>
<evidence type="ECO:0000313" key="3">
    <source>
        <dbReference type="EMBL" id="KAF1808014.1"/>
    </source>
</evidence>
<evidence type="ECO:0000256" key="2">
    <source>
        <dbReference type="SAM" id="Phobius"/>
    </source>
</evidence>
<feature type="transmembrane region" description="Helical" evidence="2">
    <location>
        <begin position="408"/>
        <end position="434"/>
    </location>
</feature>
<evidence type="ECO:0000256" key="1">
    <source>
        <dbReference type="SAM" id="MobiDB-lite"/>
    </source>
</evidence>
<proteinExistence type="predicted"/>
<dbReference type="EMBL" id="ML975193">
    <property type="protein sequence ID" value="KAF1808014.1"/>
    <property type="molecule type" value="Genomic_DNA"/>
</dbReference>
<feature type="region of interest" description="Disordered" evidence="1">
    <location>
        <begin position="312"/>
        <end position="345"/>
    </location>
</feature>
<evidence type="ECO:0000313" key="5">
    <source>
        <dbReference type="RefSeq" id="XP_033529645.1"/>
    </source>
</evidence>
<dbReference type="AlphaFoldDB" id="A0A6G1FQD9"/>
<feature type="transmembrane region" description="Helical" evidence="2">
    <location>
        <begin position="168"/>
        <end position="186"/>
    </location>
</feature>
<feature type="compositionally biased region" description="Basic and acidic residues" evidence="1">
    <location>
        <begin position="325"/>
        <end position="335"/>
    </location>
</feature>
<reference evidence="5" key="3">
    <citation type="submission" date="2025-04" db="UniProtKB">
        <authorList>
            <consortium name="RefSeq"/>
        </authorList>
    </citation>
    <scope>IDENTIFICATION</scope>
    <source>
        <strain evidence="5">CBS 781.70</strain>
    </source>
</reference>
<feature type="transmembrane region" description="Helical" evidence="2">
    <location>
        <begin position="526"/>
        <end position="544"/>
    </location>
</feature>
<feature type="compositionally biased region" description="Polar residues" evidence="1">
    <location>
        <begin position="336"/>
        <end position="345"/>
    </location>
</feature>
<reference evidence="3 5" key="1">
    <citation type="submission" date="2020-01" db="EMBL/GenBank/DDBJ databases">
        <authorList>
            <consortium name="DOE Joint Genome Institute"/>
            <person name="Haridas S."/>
            <person name="Albert R."/>
            <person name="Binder M."/>
            <person name="Bloem J."/>
            <person name="Labutti K."/>
            <person name="Salamov A."/>
            <person name="Andreopoulos B."/>
            <person name="Baker S.E."/>
            <person name="Barry K."/>
            <person name="Bills G."/>
            <person name="Bluhm B.H."/>
            <person name="Cannon C."/>
            <person name="Castanera R."/>
            <person name="Culley D.E."/>
            <person name="Daum C."/>
            <person name="Ezra D."/>
            <person name="Gonzalez J.B."/>
            <person name="Henrissat B."/>
            <person name="Kuo A."/>
            <person name="Liang C."/>
            <person name="Lipzen A."/>
            <person name="Lutzoni F."/>
            <person name="Magnuson J."/>
            <person name="Mondo S."/>
            <person name="Nolan M."/>
            <person name="Ohm R."/>
            <person name="Pangilinan J."/>
            <person name="Park H.-J."/>
            <person name="Ramirez L."/>
            <person name="Alfaro M."/>
            <person name="Sun H."/>
            <person name="Tritt A."/>
            <person name="Yoshinaga Y."/>
            <person name="Zwiers L.-H."/>
            <person name="Turgeon B.G."/>
            <person name="Goodwin S.B."/>
            <person name="Spatafora J.W."/>
            <person name="Crous P.W."/>
            <person name="Grigoriev I.V."/>
        </authorList>
    </citation>
    <scope>NUCLEOTIDE SEQUENCE</scope>
    <source>
        <strain evidence="3 5">CBS 781.70</strain>
    </source>
</reference>
<protein>
    <submittedName>
        <fullName evidence="3 5">Uncharacterized protein</fullName>
    </submittedName>
</protein>
<keyword evidence="2" id="KW-1133">Transmembrane helix</keyword>
<reference evidence="5" key="2">
    <citation type="submission" date="2020-04" db="EMBL/GenBank/DDBJ databases">
        <authorList>
            <consortium name="NCBI Genome Project"/>
        </authorList>
    </citation>
    <scope>NUCLEOTIDE SEQUENCE</scope>
    <source>
        <strain evidence="5">CBS 781.70</strain>
    </source>
</reference>
<keyword evidence="4" id="KW-1185">Reference proteome</keyword>
<dbReference type="RefSeq" id="XP_033529645.1">
    <property type="nucleotide sequence ID" value="XM_033674767.1"/>
</dbReference>
<feature type="transmembrane region" description="Helical" evidence="2">
    <location>
        <begin position="21"/>
        <end position="43"/>
    </location>
</feature>
<name>A0A6G1FQD9_9PEZI</name>
<organism evidence="3">
    <name type="scientific">Eremomyces bilateralis CBS 781.70</name>
    <dbReference type="NCBI Taxonomy" id="1392243"/>
    <lineage>
        <taxon>Eukaryota</taxon>
        <taxon>Fungi</taxon>
        <taxon>Dikarya</taxon>
        <taxon>Ascomycota</taxon>
        <taxon>Pezizomycotina</taxon>
        <taxon>Dothideomycetes</taxon>
        <taxon>Dothideomycetes incertae sedis</taxon>
        <taxon>Eremomycetales</taxon>
        <taxon>Eremomycetaceae</taxon>
        <taxon>Eremomyces</taxon>
    </lineage>
</organism>
<evidence type="ECO:0000313" key="4">
    <source>
        <dbReference type="Proteomes" id="UP000504638"/>
    </source>
</evidence>
<keyword evidence="2" id="KW-0472">Membrane</keyword>
<dbReference type="GeneID" id="54415337"/>
<dbReference type="OrthoDB" id="3945378at2759"/>
<dbReference type="Proteomes" id="UP000504638">
    <property type="component" value="Unplaced"/>
</dbReference>
<feature type="transmembrane region" description="Helical" evidence="2">
    <location>
        <begin position="76"/>
        <end position="94"/>
    </location>
</feature>